<evidence type="ECO:0000259" key="1">
    <source>
        <dbReference type="SMART" id="SM00382"/>
    </source>
</evidence>
<gene>
    <name evidence="2" type="ORF">BG61_37760</name>
</gene>
<accession>A0A069PDD5</accession>
<dbReference type="AlphaFoldDB" id="A0A069PDD5"/>
<dbReference type="RefSeq" id="WP_035942572.1">
    <property type="nucleotide sequence ID" value="NZ_CADFFX010000033.1"/>
</dbReference>
<organism evidence="2 3">
    <name type="scientific">Caballeronia glathei</name>
    <dbReference type="NCBI Taxonomy" id="60547"/>
    <lineage>
        <taxon>Bacteria</taxon>
        <taxon>Pseudomonadati</taxon>
        <taxon>Pseudomonadota</taxon>
        <taxon>Betaproteobacteria</taxon>
        <taxon>Burkholderiales</taxon>
        <taxon>Burkholderiaceae</taxon>
        <taxon>Caballeronia</taxon>
    </lineage>
</organism>
<dbReference type="PANTHER" id="PTHR34301">
    <property type="entry name" value="DNA-BINDING PROTEIN-RELATED"/>
    <property type="match status" value="1"/>
</dbReference>
<dbReference type="SUPFAM" id="SSF52540">
    <property type="entry name" value="P-loop containing nucleoside triphosphate hydrolases"/>
    <property type="match status" value="1"/>
</dbReference>
<sequence>MNPLHNPFSPGAGTRPPELAGRDDILQRALLTLARIKRGRAEKSLFLVGLRGVGKTVLLNKIQELAKDEGYRAAMVEAHENKKLAALLTPTMRQLLLGLDRGEAISEKAKRGLRVLRSFVNGLKVTVGEVELGLDIDPEAGTADSGDLEADLAELFVALGEAAADRKTAVAIIIDELQYLDELELSALIMAVHKVTQLGLPIAVIGAGLPQLVGNAGRSKSYAERLFDYPNIGPLSREDAIKALQEPARQEQAEFSEEALDEVIRVTQGYPYFLQEWGYQSWNLAKQSPISKADADAATRTSIERLDANFFRVRFDRLTPREKTYLRALAELGSNPQRSGDIASLLGVKSESVAPIRSSLIRKGMIYSPAHGDTAFTVPLFDEFMKRTMPDWKPKTP</sequence>
<keyword evidence="3" id="KW-1185">Reference proteome</keyword>
<dbReference type="InterPro" id="IPR003593">
    <property type="entry name" value="AAA+_ATPase"/>
</dbReference>
<dbReference type="Gene3D" id="3.40.50.300">
    <property type="entry name" value="P-loop containing nucleotide triphosphate hydrolases"/>
    <property type="match status" value="1"/>
</dbReference>
<dbReference type="InterPro" id="IPR041664">
    <property type="entry name" value="AAA_16"/>
</dbReference>
<evidence type="ECO:0000313" key="2">
    <source>
        <dbReference type="EMBL" id="KDR38693.1"/>
    </source>
</evidence>
<protein>
    <submittedName>
        <fullName evidence="2">ATPase AAA</fullName>
    </submittedName>
</protein>
<evidence type="ECO:0000313" key="3">
    <source>
        <dbReference type="Proteomes" id="UP000027466"/>
    </source>
</evidence>
<dbReference type="PANTHER" id="PTHR34301:SF8">
    <property type="entry name" value="ATPASE DOMAIN-CONTAINING PROTEIN"/>
    <property type="match status" value="1"/>
</dbReference>
<dbReference type="Pfam" id="PF13191">
    <property type="entry name" value="AAA_16"/>
    <property type="match status" value="1"/>
</dbReference>
<dbReference type="Proteomes" id="UP000027466">
    <property type="component" value="Unassembled WGS sequence"/>
</dbReference>
<reference evidence="2 3" key="1">
    <citation type="submission" date="2014-03" db="EMBL/GenBank/DDBJ databases">
        <title>Draft Genome Sequences of Four Burkholderia Strains.</title>
        <authorList>
            <person name="Liu X.Y."/>
            <person name="Li C.X."/>
            <person name="Xu J.H."/>
        </authorList>
    </citation>
    <scope>NUCLEOTIDE SEQUENCE [LARGE SCALE GENOMIC DNA]</scope>
    <source>
        <strain evidence="2 3">DSM 50014</strain>
    </source>
</reference>
<dbReference type="InterPro" id="IPR027417">
    <property type="entry name" value="P-loop_NTPase"/>
</dbReference>
<dbReference type="SMART" id="SM00382">
    <property type="entry name" value="AAA"/>
    <property type="match status" value="1"/>
</dbReference>
<feature type="domain" description="AAA+ ATPase" evidence="1">
    <location>
        <begin position="41"/>
        <end position="233"/>
    </location>
</feature>
<name>A0A069PDD5_9BURK</name>
<proteinExistence type="predicted"/>
<dbReference type="EMBL" id="JFHC01000079">
    <property type="protein sequence ID" value="KDR38693.1"/>
    <property type="molecule type" value="Genomic_DNA"/>
</dbReference>
<comment type="caution">
    <text evidence="2">The sequence shown here is derived from an EMBL/GenBank/DDBJ whole genome shotgun (WGS) entry which is preliminary data.</text>
</comment>